<protein>
    <submittedName>
        <fullName evidence="2">Uncharacterized protein</fullName>
    </submittedName>
</protein>
<organism evidence="2 3">
    <name type="scientific">Petrolisthes manimaculis</name>
    <dbReference type="NCBI Taxonomy" id="1843537"/>
    <lineage>
        <taxon>Eukaryota</taxon>
        <taxon>Metazoa</taxon>
        <taxon>Ecdysozoa</taxon>
        <taxon>Arthropoda</taxon>
        <taxon>Crustacea</taxon>
        <taxon>Multicrustacea</taxon>
        <taxon>Malacostraca</taxon>
        <taxon>Eumalacostraca</taxon>
        <taxon>Eucarida</taxon>
        <taxon>Decapoda</taxon>
        <taxon>Pleocyemata</taxon>
        <taxon>Anomura</taxon>
        <taxon>Galatheoidea</taxon>
        <taxon>Porcellanidae</taxon>
        <taxon>Petrolisthes</taxon>
    </lineage>
</organism>
<sequence length="74" mass="7973">MRGALLRLLVRHGAPPPPPPPPPTASSFTPYIHTSFTEEGEEGEGDERRSLGKRLQGICNLAASIQFTDTITTS</sequence>
<name>A0AAE1NU07_9EUCA</name>
<feature type="region of interest" description="Disordered" evidence="1">
    <location>
        <begin position="11"/>
        <end position="30"/>
    </location>
</feature>
<reference evidence="2" key="1">
    <citation type="submission" date="2023-11" db="EMBL/GenBank/DDBJ databases">
        <title>Genome assemblies of two species of porcelain crab, Petrolisthes cinctipes and Petrolisthes manimaculis (Anomura: Porcellanidae).</title>
        <authorList>
            <person name="Angst P."/>
        </authorList>
    </citation>
    <scope>NUCLEOTIDE SEQUENCE</scope>
    <source>
        <strain evidence="2">PB745_02</strain>
        <tissue evidence="2">Gill</tissue>
    </source>
</reference>
<evidence type="ECO:0000313" key="2">
    <source>
        <dbReference type="EMBL" id="KAK4295332.1"/>
    </source>
</evidence>
<gene>
    <name evidence="2" type="ORF">Pmani_032110</name>
</gene>
<evidence type="ECO:0000313" key="3">
    <source>
        <dbReference type="Proteomes" id="UP001292094"/>
    </source>
</evidence>
<dbReference type="AlphaFoldDB" id="A0AAE1NU07"/>
<keyword evidence="3" id="KW-1185">Reference proteome</keyword>
<feature type="compositionally biased region" description="Pro residues" evidence="1">
    <location>
        <begin position="14"/>
        <end position="24"/>
    </location>
</feature>
<dbReference type="EMBL" id="JAWZYT010004103">
    <property type="protein sequence ID" value="KAK4295332.1"/>
    <property type="molecule type" value="Genomic_DNA"/>
</dbReference>
<accession>A0AAE1NU07</accession>
<proteinExistence type="predicted"/>
<evidence type="ECO:0000256" key="1">
    <source>
        <dbReference type="SAM" id="MobiDB-lite"/>
    </source>
</evidence>
<comment type="caution">
    <text evidence="2">The sequence shown here is derived from an EMBL/GenBank/DDBJ whole genome shotgun (WGS) entry which is preliminary data.</text>
</comment>
<dbReference type="Proteomes" id="UP001292094">
    <property type="component" value="Unassembled WGS sequence"/>
</dbReference>